<dbReference type="GO" id="GO:0003700">
    <property type="term" value="F:DNA-binding transcription factor activity"/>
    <property type="evidence" value="ECO:0007669"/>
    <property type="project" value="InterPro"/>
</dbReference>
<dbReference type="AlphaFoldDB" id="A0A5N6RVD2"/>
<protein>
    <submittedName>
        <fullName evidence="2">Antitoxin HicB</fullName>
    </submittedName>
</protein>
<keyword evidence="3" id="KW-1185">Reference proteome</keyword>
<dbReference type="EMBL" id="QDAG01000014">
    <property type="protein sequence ID" value="KAE8126325.1"/>
    <property type="molecule type" value="Genomic_DNA"/>
</dbReference>
<dbReference type="GO" id="GO:0006352">
    <property type="term" value="P:DNA-templated transcription initiation"/>
    <property type="evidence" value="ECO:0007669"/>
    <property type="project" value="InterPro"/>
</dbReference>
<proteinExistence type="predicted"/>
<feature type="domain" description="RNA polymerase sigma-70 region 4" evidence="1">
    <location>
        <begin position="94"/>
        <end position="123"/>
    </location>
</feature>
<dbReference type="RefSeq" id="WP_152581789.1">
    <property type="nucleotide sequence ID" value="NZ_JAKVIV010000003.1"/>
</dbReference>
<reference evidence="2 3" key="1">
    <citation type="submission" date="2018-04" db="EMBL/GenBank/DDBJ databases">
        <authorList>
            <person name="Eckel V.P."/>
            <person name="Vogel R.F."/>
        </authorList>
    </citation>
    <scope>NUCLEOTIDE SEQUENCE [LARGE SCALE GENOMIC DNA]</scope>
    <source>
        <strain evidence="3">TMW 2.1764</strain>
    </source>
</reference>
<evidence type="ECO:0000313" key="2">
    <source>
        <dbReference type="EMBL" id="KAE8126325.1"/>
    </source>
</evidence>
<comment type="caution">
    <text evidence="2">The sequence shown here is derived from an EMBL/GenBank/DDBJ whole genome shotgun (WGS) entry which is preliminary data.</text>
</comment>
<dbReference type="InterPro" id="IPR007630">
    <property type="entry name" value="RNA_pol_sigma70_r4"/>
</dbReference>
<dbReference type="Pfam" id="PF04545">
    <property type="entry name" value="Sigma70_r4"/>
    <property type="match status" value="1"/>
</dbReference>
<gene>
    <name evidence="2" type="ORF">DDE84_11215</name>
</gene>
<sequence>MKTIEITAKPWDGGWELWDGDEVWTQVNTLARARQQVVDYLDTIEEGISHDNMIINVTPEVAGWRDASEARNAAKEAEQSRHRATELARHAARRLRGQGISLADTASMLGVSRGRVSQLVKQG</sequence>
<evidence type="ECO:0000259" key="1">
    <source>
        <dbReference type="Pfam" id="PF04545"/>
    </source>
</evidence>
<dbReference type="GeneID" id="78128243"/>
<evidence type="ECO:0000313" key="3">
    <source>
        <dbReference type="Proteomes" id="UP000325415"/>
    </source>
</evidence>
<name>A0A5N6RVD2_9BIFI</name>
<organism evidence="2 3">
    <name type="scientific">Bifidobacterium tibiigranuli</name>
    <dbReference type="NCBI Taxonomy" id="2172043"/>
    <lineage>
        <taxon>Bacteria</taxon>
        <taxon>Bacillati</taxon>
        <taxon>Actinomycetota</taxon>
        <taxon>Actinomycetes</taxon>
        <taxon>Bifidobacteriales</taxon>
        <taxon>Bifidobacteriaceae</taxon>
        <taxon>Bifidobacterium</taxon>
    </lineage>
</organism>
<dbReference type="Proteomes" id="UP000325415">
    <property type="component" value="Unassembled WGS sequence"/>
</dbReference>
<dbReference type="OrthoDB" id="5772641at2"/>
<accession>A0A5N6RVD2</accession>